<reference evidence="1 2" key="1">
    <citation type="submission" date="2023-10" db="EMBL/GenBank/DDBJ databases">
        <title>Bacteria for the degradation of biodegradable plastic PBAT(Polybutylene adipate terephthalate).</title>
        <authorList>
            <person name="Weon H.-Y."/>
            <person name="Yeon J."/>
        </authorList>
    </citation>
    <scope>NUCLEOTIDE SEQUENCE [LARGE SCALE GENOMIC DNA]</scope>
    <source>
        <strain evidence="1 2">SBD 7-3</strain>
    </source>
</reference>
<dbReference type="EMBL" id="CP136336">
    <property type="protein sequence ID" value="WOB06519.1"/>
    <property type="molecule type" value="Genomic_DNA"/>
</dbReference>
<sequence length="116" mass="13493">MPKRAAVLYTYDLQPITVVGLSNFLWDMLHRGDMVQLVVPEPFKFEAPDPTQQMRLVRIRAEHFRFRGHDSMMLFTEDEEYALALQAAFLPGQHGEVQRRERRAFINGFLTALDAL</sequence>
<accession>A0ABZ0CNQ5</accession>
<gene>
    <name evidence="1" type="ORF">RXV79_16475</name>
</gene>
<dbReference type="RefSeq" id="WP_316698998.1">
    <property type="nucleotide sequence ID" value="NZ_CP136336.1"/>
</dbReference>
<protein>
    <submittedName>
        <fullName evidence="1">Uncharacterized protein</fullName>
    </submittedName>
</protein>
<proteinExistence type="predicted"/>
<evidence type="ECO:0000313" key="2">
    <source>
        <dbReference type="Proteomes" id="UP001303946"/>
    </source>
</evidence>
<evidence type="ECO:0000313" key="1">
    <source>
        <dbReference type="EMBL" id="WOB06519.1"/>
    </source>
</evidence>
<dbReference type="Proteomes" id="UP001303946">
    <property type="component" value="Chromosome"/>
</dbReference>
<keyword evidence="2" id="KW-1185">Reference proteome</keyword>
<organism evidence="1 2">
    <name type="scientific">Piscinibacter gummiphilus</name>
    <dbReference type="NCBI Taxonomy" id="946333"/>
    <lineage>
        <taxon>Bacteria</taxon>
        <taxon>Pseudomonadati</taxon>
        <taxon>Pseudomonadota</taxon>
        <taxon>Betaproteobacteria</taxon>
        <taxon>Burkholderiales</taxon>
        <taxon>Sphaerotilaceae</taxon>
        <taxon>Piscinibacter</taxon>
    </lineage>
</organism>
<name>A0ABZ0CNQ5_9BURK</name>